<keyword evidence="3" id="KW-1185">Reference proteome</keyword>
<dbReference type="PANTHER" id="PTHR37833">
    <property type="entry name" value="LIPOPROTEIN-RELATED"/>
    <property type="match status" value="1"/>
</dbReference>
<feature type="chain" id="PRO_5045230410" evidence="1">
    <location>
        <begin position="21"/>
        <end position="137"/>
    </location>
</feature>
<dbReference type="InterPro" id="IPR011467">
    <property type="entry name" value="DUF1573"/>
</dbReference>
<feature type="signal peptide" evidence="1">
    <location>
        <begin position="1"/>
        <end position="20"/>
    </location>
</feature>
<evidence type="ECO:0000256" key="1">
    <source>
        <dbReference type="SAM" id="SignalP"/>
    </source>
</evidence>
<keyword evidence="1" id="KW-0732">Signal</keyword>
<sequence length="137" mass="14852">MRKFAWLVVFMLVSAVVVQAQDAAAEKKGPEIKFEESTHDFGDITQGDKVEYVFAFSNKGTEPLILSRVLTTCGCTAPSWPKEPIAPGEKGEVKVSFNSAGKMGMQNKVITIISNATNSSERISITTNVLPKKEAGE</sequence>
<dbReference type="Proteomes" id="UP001302349">
    <property type="component" value="Chromosome"/>
</dbReference>
<dbReference type="InterPro" id="IPR013783">
    <property type="entry name" value="Ig-like_fold"/>
</dbReference>
<dbReference type="EMBL" id="CP136051">
    <property type="protein sequence ID" value="WOK04332.1"/>
    <property type="molecule type" value="Genomic_DNA"/>
</dbReference>
<accession>A0ABZ0III9</accession>
<protein>
    <submittedName>
        <fullName evidence="2">DUF1573 domain-containing protein</fullName>
    </submittedName>
</protein>
<proteinExistence type="predicted"/>
<dbReference type="RefSeq" id="WP_317487145.1">
    <property type="nucleotide sequence ID" value="NZ_CP136051.1"/>
</dbReference>
<name>A0ABZ0III9_9BACT</name>
<reference evidence="2 3" key="1">
    <citation type="journal article" date="2023" name="Microbiol. Resour. Announc.">
        <title>Complete Genome Sequence of Imperialibacter roseus strain P4T.</title>
        <authorList>
            <person name="Tizabi D.R."/>
            <person name="Bachvaroff T."/>
            <person name="Hill R.T."/>
        </authorList>
    </citation>
    <scope>NUCLEOTIDE SEQUENCE [LARGE SCALE GENOMIC DNA]</scope>
    <source>
        <strain evidence="2 3">P4T</strain>
    </source>
</reference>
<dbReference type="PANTHER" id="PTHR37833:SF1">
    <property type="entry name" value="SIGNAL PEPTIDE PROTEIN"/>
    <property type="match status" value="1"/>
</dbReference>
<evidence type="ECO:0000313" key="3">
    <source>
        <dbReference type="Proteomes" id="UP001302349"/>
    </source>
</evidence>
<dbReference type="Gene3D" id="2.60.40.10">
    <property type="entry name" value="Immunoglobulins"/>
    <property type="match status" value="1"/>
</dbReference>
<organism evidence="2 3">
    <name type="scientific">Imperialibacter roseus</name>
    <dbReference type="NCBI Taxonomy" id="1324217"/>
    <lineage>
        <taxon>Bacteria</taxon>
        <taxon>Pseudomonadati</taxon>
        <taxon>Bacteroidota</taxon>
        <taxon>Cytophagia</taxon>
        <taxon>Cytophagales</taxon>
        <taxon>Flammeovirgaceae</taxon>
        <taxon>Imperialibacter</taxon>
    </lineage>
</organism>
<gene>
    <name evidence="2" type="ORF">RT717_14730</name>
</gene>
<dbReference type="Pfam" id="PF07610">
    <property type="entry name" value="DUF1573"/>
    <property type="match status" value="1"/>
</dbReference>
<evidence type="ECO:0000313" key="2">
    <source>
        <dbReference type="EMBL" id="WOK04332.1"/>
    </source>
</evidence>